<proteinExistence type="predicted"/>
<feature type="domain" description="HTH cro/C1-type" evidence="1">
    <location>
        <begin position="16"/>
        <end position="69"/>
    </location>
</feature>
<dbReference type="Proteomes" id="UP001165685">
    <property type="component" value="Unassembled WGS sequence"/>
</dbReference>
<evidence type="ECO:0000313" key="3">
    <source>
        <dbReference type="Proteomes" id="UP001165685"/>
    </source>
</evidence>
<comment type="caution">
    <text evidence="2">The sequence shown here is derived from an EMBL/GenBank/DDBJ whole genome shotgun (WGS) entry which is preliminary data.</text>
</comment>
<gene>
    <name evidence="2" type="ORF">O4U47_18745</name>
</gene>
<dbReference type="Pfam" id="PF13560">
    <property type="entry name" value="HTH_31"/>
    <property type="match status" value="1"/>
</dbReference>
<dbReference type="InterPro" id="IPR010982">
    <property type="entry name" value="Lambda_DNA-bd_dom_sf"/>
</dbReference>
<dbReference type="SMART" id="SM00530">
    <property type="entry name" value="HTH_XRE"/>
    <property type="match status" value="1"/>
</dbReference>
<name>A0ABT4TQM8_9ACTN</name>
<dbReference type="InterPro" id="IPR043917">
    <property type="entry name" value="DUF5753"/>
</dbReference>
<organism evidence="2 3">
    <name type="scientific">Nocardiopsis suaedae</name>
    <dbReference type="NCBI Taxonomy" id="3018444"/>
    <lineage>
        <taxon>Bacteria</taxon>
        <taxon>Bacillati</taxon>
        <taxon>Actinomycetota</taxon>
        <taxon>Actinomycetes</taxon>
        <taxon>Streptosporangiales</taxon>
        <taxon>Nocardiopsidaceae</taxon>
        <taxon>Nocardiopsis</taxon>
    </lineage>
</organism>
<dbReference type="CDD" id="cd00093">
    <property type="entry name" value="HTH_XRE"/>
    <property type="match status" value="1"/>
</dbReference>
<dbReference type="Gene3D" id="1.10.260.40">
    <property type="entry name" value="lambda repressor-like DNA-binding domains"/>
    <property type="match status" value="1"/>
</dbReference>
<dbReference type="InterPro" id="IPR001387">
    <property type="entry name" value="Cro/C1-type_HTH"/>
</dbReference>
<protein>
    <submittedName>
        <fullName evidence="2">Helix-turn-helix transcriptional regulator</fullName>
    </submittedName>
</protein>
<dbReference type="SUPFAM" id="SSF47413">
    <property type="entry name" value="lambda repressor-like DNA-binding domains"/>
    <property type="match status" value="1"/>
</dbReference>
<accession>A0ABT4TQM8</accession>
<dbReference type="EMBL" id="JAQFWP010000037">
    <property type="protein sequence ID" value="MDA2806554.1"/>
    <property type="molecule type" value="Genomic_DNA"/>
</dbReference>
<reference evidence="2" key="1">
    <citation type="submission" date="2023-01" db="EMBL/GenBank/DDBJ databases">
        <title>Draft genome sequence of Nocardiopsis sp. LSu2-4 isolated from halophytes.</title>
        <authorList>
            <person name="Duangmal K."/>
            <person name="Chantavorakit T."/>
        </authorList>
    </citation>
    <scope>NUCLEOTIDE SEQUENCE</scope>
    <source>
        <strain evidence="2">LSu2-4</strain>
    </source>
</reference>
<dbReference type="RefSeq" id="WP_270679193.1">
    <property type="nucleotide sequence ID" value="NZ_JAQFWP010000037.1"/>
</dbReference>
<keyword evidence="3" id="KW-1185">Reference proteome</keyword>
<evidence type="ECO:0000313" key="2">
    <source>
        <dbReference type="EMBL" id="MDA2806554.1"/>
    </source>
</evidence>
<evidence type="ECO:0000259" key="1">
    <source>
        <dbReference type="PROSITE" id="PS50943"/>
    </source>
</evidence>
<dbReference type="PROSITE" id="PS50943">
    <property type="entry name" value="HTH_CROC1"/>
    <property type="match status" value="1"/>
</dbReference>
<dbReference type="Pfam" id="PF19054">
    <property type="entry name" value="DUF5753"/>
    <property type="match status" value="1"/>
</dbReference>
<sequence>MVGKNSARWARIGRQIRAEREKVGIPLTDLAGATGISAAMLSAMERGKRGIKRSHVVKIDAALGTKKILETAWDGSAESDLLPPWFQQAAQRERAATEIRQYSLSVVPGLVQTEDYMRTLLRSGLPNAPAAKLEELVQARRARQRLLEGEAPPRLLLILDETVLRRPVGGRAIMRNQLDRLMEVADWPYVSVQVVPFATEHHPGLSNGFVLYRVDGGYLLWLETRRSGTGTQDAEAVDDYLRLFGDLQGAALPAAESLKLITEIRGEFE</sequence>